<sequence length="140" mass="16258">MGMVKHVKVCDGTAEINHVYRPIVWLEISYDRAMPSQGCMGLISSAVLVKRGLKLHRFTRRIWDELLTVYTRTRHLAANWISALDVLQTWPEWKSKELAAEFWGILPYAVIWTVWKAVDDVVDFGLPRRMPCPKWMSDVS</sequence>
<comment type="caution">
    <text evidence="1">The sequence shown here is derived from an EMBL/GenBank/DDBJ whole genome shotgun (WGS) entry which is preliminary data.</text>
</comment>
<reference evidence="1 2" key="1">
    <citation type="submission" date="2020-06" db="EMBL/GenBank/DDBJ databases">
        <title>Transcriptomic and genomic resources for Thalictrum thalictroides and T. hernandezii: Facilitating candidate gene discovery in an emerging model plant lineage.</title>
        <authorList>
            <person name="Arias T."/>
            <person name="Riano-Pachon D.M."/>
            <person name="Di Stilio V.S."/>
        </authorList>
    </citation>
    <scope>NUCLEOTIDE SEQUENCE [LARGE SCALE GENOMIC DNA]</scope>
    <source>
        <strain evidence="2">cv. WT478/WT964</strain>
        <tissue evidence="1">Leaves</tissue>
    </source>
</reference>
<keyword evidence="2" id="KW-1185">Reference proteome</keyword>
<organism evidence="1 2">
    <name type="scientific">Thalictrum thalictroides</name>
    <name type="common">Rue-anemone</name>
    <name type="synonym">Anemone thalictroides</name>
    <dbReference type="NCBI Taxonomy" id="46969"/>
    <lineage>
        <taxon>Eukaryota</taxon>
        <taxon>Viridiplantae</taxon>
        <taxon>Streptophyta</taxon>
        <taxon>Embryophyta</taxon>
        <taxon>Tracheophyta</taxon>
        <taxon>Spermatophyta</taxon>
        <taxon>Magnoliopsida</taxon>
        <taxon>Ranunculales</taxon>
        <taxon>Ranunculaceae</taxon>
        <taxon>Thalictroideae</taxon>
        <taxon>Thalictrum</taxon>
    </lineage>
</organism>
<dbReference type="AlphaFoldDB" id="A0A7J6WWT8"/>
<dbReference type="Proteomes" id="UP000554482">
    <property type="component" value="Unassembled WGS sequence"/>
</dbReference>
<accession>A0A7J6WWT8</accession>
<protein>
    <submittedName>
        <fullName evidence="1">Uncharacterized protein</fullName>
    </submittedName>
</protein>
<proteinExistence type="predicted"/>
<name>A0A7J6WWT8_THATH</name>
<dbReference type="EMBL" id="JABWDY010008808">
    <property type="protein sequence ID" value="KAF5201906.1"/>
    <property type="molecule type" value="Genomic_DNA"/>
</dbReference>
<evidence type="ECO:0000313" key="2">
    <source>
        <dbReference type="Proteomes" id="UP000554482"/>
    </source>
</evidence>
<gene>
    <name evidence="1" type="ORF">FRX31_008504</name>
</gene>
<evidence type="ECO:0000313" key="1">
    <source>
        <dbReference type="EMBL" id="KAF5201906.1"/>
    </source>
</evidence>